<dbReference type="Pfam" id="PF01370">
    <property type="entry name" value="Epimerase"/>
    <property type="match status" value="1"/>
</dbReference>
<dbReference type="Proteomes" id="UP001500618">
    <property type="component" value="Unassembled WGS sequence"/>
</dbReference>
<reference evidence="3" key="1">
    <citation type="journal article" date="2019" name="Int. J. Syst. Evol. Microbiol.">
        <title>The Global Catalogue of Microorganisms (GCM) 10K type strain sequencing project: providing services to taxonomists for standard genome sequencing and annotation.</title>
        <authorList>
            <consortium name="The Broad Institute Genomics Platform"/>
            <consortium name="The Broad Institute Genome Sequencing Center for Infectious Disease"/>
            <person name="Wu L."/>
            <person name="Ma J."/>
        </authorList>
    </citation>
    <scope>NUCLEOTIDE SEQUENCE [LARGE SCALE GENOMIC DNA]</scope>
    <source>
        <strain evidence="3">JCM 14718</strain>
    </source>
</reference>
<evidence type="ECO:0000313" key="3">
    <source>
        <dbReference type="Proteomes" id="UP001500618"/>
    </source>
</evidence>
<organism evidence="2 3">
    <name type="scientific">Fodinicola feengrottensis</name>
    <dbReference type="NCBI Taxonomy" id="435914"/>
    <lineage>
        <taxon>Bacteria</taxon>
        <taxon>Bacillati</taxon>
        <taxon>Actinomycetota</taxon>
        <taxon>Actinomycetes</taxon>
        <taxon>Mycobacteriales</taxon>
        <taxon>Fodinicola</taxon>
    </lineage>
</organism>
<gene>
    <name evidence="2" type="ORF">GCM10009765_80070</name>
</gene>
<keyword evidence="3" id="KW-1185">Reference proteome</keyword>
<evidence type="ECO:0000259" key="1">
    <source>
        <dbReference type="Pfam" id="PF01370"/>
    </source>
</evidence>
<dbReference type="InterPro" id="IPR001509">
    <property type="entry name" value="Epimerase_deHydtase"/>
</dbReference>
<protein>
    <submittedName>
        <fullName evidence="2">NAD(P)-dependent oxidoreductase</fullName>
    </submittedName>
</protein>
<accession>A0ABP4VD82</accession>
<dbReference type="InterPro" id="IPR036291">
    <property type="entry name" value="NAD(P)-bd_dom_sf"/>
</dbReference>
<dbReference type="EMBL" id="BAAANY010000043">
    <property type="protein sequence ID" value="GAA1719703.1"/>
    <property type="molecule type" value="Genomic_DNA"/>
</dbReference>
<feature type="domain" description="NAD-dependent epimerase/dehydratase" evidence="1">
    <location>
        <begin position="29"/>
        <end position="196"/>
    </location>
</feature>
<name>A0ABP4VD82_9ACTN</name>
<sequence length="337" mass="36299">MSLEQIARRVYEPDDRLVDQLAKTDGDLVVLGAAGKMGVSLSRMAAEAFQRLPGDRRVHAVSRFSDQSARSELDNAGVRTVAADLTDEAALTALPDAPNVLYMVGRKFGTSDDAATTWGLNTYLPGRVAQRYAGARIAAFSSGNVYPPQPVTSGGADENQPPDPVGEYAQSCLGRERVLAYHTRLTGSPLAIIRLNYAIDCRYGVLTDLARAIQAGDPVDLGNGMVNVVWQGDANRYALSSLAYADTPPFVVNVTGPETTSVRWLATELGRRLGRRPVFAGTETDTALLSNAARCFGLFGYPAVSLAEMLDWTVGWLAEGGQLLDKPTHFTERKGQF</sequence>
<dbReference type="SUPFAM" id="SSF51735">
    <property type="entry name" value="NAD(P)-binding Rossmann-fold domains"/>
    <property type="match status" value="1"/>
</dbReference>
<dbReference type="RefSeq" id="WP_344315209.1">
    <property type="nucleotide sequence ID" value="NZ_BAAANY010000043.1"/>
</dbReference>
<comment type="caution">
    <text evidence="2">The sequence shown here is derived from an EMBL/GenBank/DDBJ whole genome shotgun (WGS) entry which is preliminary data.</text>
</comment>
<dbReference type="Gene3D" id="3.40.50.720">
    <property type="entry name" value="NAD(P)-binding Rossmann-like Domain"/>
    <property type="match status" value="1"/>
</dbReference>
<proteinExistence type="predicted"/>
<evidence type="ECO:0000313" key="2">
    <source>
        <dbReference type="EMBL" id="GAA1719703.1"/>
    </source>
</evidence>